<gene>
    <name evidence="1" type="ORF">V6N11_039037</name>
</gene>
<accession>A0ABR2SLR4</accession>
<dbReference type="Proteomes" id="UP001396334">
    <property type="component" value="Unassembled WGS sequence"/>
</dbReference>
<evidence type="ECO:0000313" key="2">
    <source>
        <dbReference type="Proteomes" id="UP001396334"/>
    </source>
</evidence>
<comment type="caution">
    <text evidence="1">The sequence shown here is derived from an EMBL/GenBank/DDBJ whole genome shotgun (WGS) entry which is preliminary data.</text>
</comment>
<name>A0ABR2SLR4_9ROSI</name>
<evidence type="ECO:0000313" key="1">
    <source>
        <dbReference type="EMBL" id="KAK9026191.1"/>
    </source>
</evidence>
<sequence length="91" mass="9970">MAPFLNSFDAKCGDLLRAKRVFGDIQMTGMLSRGTTSSMGTLKKARQDHRLSWNSFSAENVLPNSHTFARFLAASNFAGCFQWAASSDACD</sequence>
<keyword evidence="2" id="KW-1185">Reference proteome</keyword>
<reference evidence="1 2" key="1">
    <citation type="journal article" date="2024" name="G3 (Bethesda)">
        <title>Genome assembly of Hibiscus sabdariffa L. provides insights into metabolisms of medicinal natural products.</title>
        <authorList>
            <person name="Kim T."/>
        </authorList>
    </citation>
    <scope>NUCLEOTIDE SEQUENCE [LARGE SCALE GENOMIC DNA]</scope>
    <source>
        <strain evidence="1">TK-2024</strain>
        <tissue evidence="1">Old leaves</tissue>
    </source>
</reference>
<organism evidence="1 2">
    <name type="scientific">Hibiscus sabdariffa</name>
    <name type="common">roselle</name>
    <dbReference type="NCBI Taxonomy" id="183260"/>
    <lineage>
        <taxon>Eukaryota</taxon>
        <taxon>Viridiplantae</taxon>
        <taxon>Streptophyta</taxon>
        <taxon>Embryophyta</taxon>
        <taxon>Tracheophyta</taxon>
        <taxon>Spermatophyta</taxon>
        <taxon>Magnoliopsida</taxon>
        <taxon>eudicotyledons</taxon>
        <taxon>Gunneridae</taxon>
        <taxon>Pentapetalae</taxon>
        <taxon>rosids</taxon>
        <taxon>malvids</taxon>
        <taxon>Malvales</taxon>
        <taxon>Malvaceae</taxon>
        <taxon>Malvoideae</taxon>
        <taxon>Hibiscus</taxon>
    </lineage>
</organism>
<protein>
    <submittedName>
        <fullName evidence="1">Uncharacterized protein</fullName>
    </submittedName>
</protein>
<proteinExistence type="predicted"/>
<dbReference type="EMBL" id="JBBPBN010000013">
    <property type="protein sequence ID" value="KAK9026191.1"/>
    <property type="molecule type" value="Genomic_DNA"/>
</dbReference>